<proteinExistence type="predicted"/>
<dbReference type="RefSeq" id="WP_198617966.1">
    <property type="nucleotide sequence ID" value="NZ_JABANU010000013.1"/>
</dbReference>
<dbReference type="Pfam" id="PF11753">
    <property type="entry name" value="DUF3310"/>
    <property type="match status" value="1"/>
</dbReference>
<comment type="caution">
    <text evidence="1">The sequence shown here is derived from an EMBL/GenBank/DDBJ whole genome shotgun (WGS) entry which is preliminary data.</text>
</comment>
<keyword evidence="2" id="KW-1185">Reference proteome</keyword>
<organism evidence="1 2">
    <name type="scientific">Staphylococcus canis</name>
    <dbReference type="NCBI Taxonomy" id="2724942"/>
    <lineage>
        <taxon>Bacteria</taxon>
        <taxon>Bacillati</taxon>
        <taxon>Bacillota</taxon>
        <taxon>Bacilli</taxon>
        <taxon>Bacillales</taxon>
        <taxon>Staphylococcaceae</taxon>
        <taxon>Staphylococcus</taxon>
    </lineage>
</organism>
<sequence length="144" mass="17359">MKIKDLKIGQKINLEYGQQRYRDTDDERWICEPLEAVVEVIEINDDEATVKFRDGQLMKIDNSNNWETLPVNKKIERPSHYGSSDIDLIDYWCIRYTPQELRGAFKSQMSKYIDRLGYKDEEIKELDKMIDYAMRYRNHLEDKR</sequence>
<name>A0ABS0TB43_9STAP</name>
<evidence type="ECO:0000313" key="2">
    <source>
        <dbReference type="Proteomes" id="UP000751852"/>
    </source>
</evidence>
<dbReference type="InterPro" id="IPR021739">
    <property type="entry name" value="SaV-like"/>
</dbReference>
<evidence type="ECO:0000313" key="1">
    <source>
        <dbReference type="EMBL" id="MBI5975186.1"/>
    </source>
</evidence>
<accession>A0ABS0TB43</accession>
<gene>
    <name evidence="1" type="ORF">HHH54_06165</name>
</gene>
<dbReference type="EMBL" id="JABANU010000013">
    <property type="protein sequence ID" value="MBI5975186.1"/>
    <property type="molecule type" value="Genomic_DNA"/>
</dbReference>
<reference evidence="1 2" key="1">
    <citation type="submission" date="2020-04" db="EMBL/GenBank/DDBJ databases">
        <title>Staphylococcus species from domestic dog.</title>
        <authorList>
            <person name="Paterson G.K."/>
        </authorList>
    </citation>
    <scope>NUCLEOTIDE SEQUENCE [LARGE SCALE GENOMIC DNA]</scope>
    <source>
        <strain evidence="1 2">H16/1A</strain>
    </source>
</reference>
<dbReference type="Proteomes" id="UP000751852">
    <property type="component" value="Unassembled WGS sequence"/>
</dbReference>
<protein>
    <submittedName>
        <fullName evidence="1">DUF3310 domain-containing protein</fullName>
    </submittedName>
</protein>